<evidence type="ECO:0000313" key="1">
    <source>
        <dbReference type="Proteomes" id="UP000046392"/>
    </source>
</evidence>
<dbReference type="GO" id="GO:0003676">
    <property type="term" value="F:nucleic acid binding"/>
    <property type="evidence" value="ECO:0007669"/>
    <property type="project" value="InterPro"/>
</dbReference>
<sequence>MFNFDFKFLSPYSYMLRPIENAFSKVKSCVRSRLRNNENGVLSDIIMSETNNITSTDCNGYFRYIYNKYYKLWCGTSLLA</sequence>
<proteinExistence type="predicted"/>
<dbReference type="InterPro" id="IPR036397">
    <property type="entry name" value="RNaseH_sf"/>
</dbReference>
<dbReference type="Proteomes" id="UP000046392">
    <property type="component" value="Unplaced"/>
</dbReference>
<keyword evidence="1" id="KW-1185">Reference proteome</keyword>
<dbReference type="WBParaSite" id="SPAL_0001126100.1">
    <property type="protein sequence ID" value="SPAL_0001126100.1"/>
    <property type="gene ID" value="SPAL_0001126100"/>
</dbReference>
<name>A0A0N5BZS1_STREA</name>
<dbReference type="Gene3D" id="3.30.420.10">
    <property type="entry name" value="Ribonuclease H-like superfamily/Ribonuclease H"/>
    <property type="match status" value="1"/>
</dbReference>
<accession>A0A0N5BZS1</accession>
<reference evidence="2" key="1">
    <citation type="submission" date="2017-02" db="UniProtKB">
        <authorList>
            <consortium name="WormBaseParasite"/>
        </authorList>
    </citation>
    <scope>IDENTIFICATION</scope>
</reference>
<dbReference type="AlphaFoldDB" id="A0A0N5BZS1"/>
<protein>
    <submittedName>
        <fullName evidence="2">DDE_3 domain-containing protein</fullName>
    </submittedName>
</protein>
<organism evidence="1 2">
    <name type="scientific">Strongyloides papillosus</name>
    <name type="common">Intestinal threadworm</name>
    <dbReference type="NCBI Taxonomy" id="174720"/>
    <lineage>
        <taxon>Eukaryota</taxon>
        <taxon>Metazoa</taxon>
        <taxon>Ecdysozoa</taxon>
        <taxon>Nematoda</taxon>
        <taxon>Chromadorea</taxon>
        <taxon>Rhabditida</taxon>
        <taxon>Tylenchina</taxon>
        <taxon>Panagrolaimomorpha</taxon>
        <taxon>Strongyloidoidea</taxon>
        <taxon>Strongyloididae</taxon>
        <taxon>Strongyloides</taxon>
    </lineage>
</organism>
<evidence type="ECO:0000313" key="2">
    <source>
        <dbReference type="WBParaSite" id="SPAL_0001126100.1"/>
    </source>
</evidence>